<dbReference type="Gene3D" id="6.10.340.10">
    <property type="match status" value="1"/>
</dbReference>
<dbReference type="GO" id="GO:0007165">
    <property type="term" value="P:signal transduction"/>
    <property type="evidence" value="ECO:0007669"/>
    <property type="project" value="UniProtKB-KW"/>
</dbReference>
<evidence type="ECO:0000256" key="2">
    <source>
        <dbReference type="ARBA" id="ARBA00029447"/>
    </source>
</evidence>
<dbReference type="OrthoDB" id="7345856at2"/>
<dbReference type="InterPro" id="IPR003660">
    <property type="entry name" value="HAMP_dom"/>
</dbReference>
<keyword evidence="5" id="KW-0812">Transmembrane</keyword>
<dbReference type="RefSeq" id="WP_099555816.1">
    <property type="nucleotide sequence ID" value="NZ_LT960614.1"/>
</dbReference>
<dbReference type="PANTHER" id="PTHR32089:SF112">
    <property type="entry name" value="LYSOZYME-LIKE PROTEIN-RELATED"/>
    <property type="match status" value="1"/>
</dbReference>
<dbReference type="EMBL" id="LT960614">
    <property type="protein sequence ID" value="SON55285.1"/>
    <property type="molecule type" value="Genomic_DNA"/>
</dbReference>
<feature type="domain" description="Methyl-accepting transducer" evidence="6">
    <location>
        <begin position="176"/>
        <end position="419"/>
    </location>
</feature>
<dbReference type="PROSITE" id="PS50111">
    <property type="entry name" value="CHEMOTAXIS_TRANSDUC_2"/>
    <property type="match status" value="1"/>
</dbReference>
<evidence type="ECO:0000259" key="7">
    <source>
        <dbReference type="PROSITE" id="PS50885"/>
    </source>
</evidence>
<feature type="domain" description="HAMP" evidence="7">
    <location>
        <begin position="88"/>
        <end position="141"/>
    </location>
</feature>
<reference evidence="9" key="1">
    <citation type="submission" date="2017-09" db="EMBL/GenBank/DDBJ databases">
        <title>Genome sequence of Nannocystis excedens DSM 71.</title>
        <authorList>
            <person name="Blom J."/>
        </authorList>
    </citation>
    <scope>NUCLEOTIDE SEQUENCE [LARGE SCALE GENOMIC DNA]</scope>
    <source>
        <strain evidence="9">type strain: E19</strain>
    </source>
</reference>
<keyword evidence="9" id="KW-1185">Reference proteome</keyword>
<protein>
    <submittedName>
        <fullName evidence="8">Methyl-accepting chemotaxis protein 4</fullName>
    </submittedName>
</protein>
<dbReference type="SMART" id="SM00304">
    <property type="entry name" value="HAMP"/>
    <property type="match status" value="1"/>
</dbReference>
<evidence type="ECO:0000259" key="6">
    <source>
        <dbReference type="PROSITE" id="PS50111"/>
    </source>
</evidence>
<name>A0A2C9D6Z0_9HYPH</name>
<feature type="transmembrane region" description="Helical" evidence="5">
    <location>
        <begin position="9"/>
        <end position="31"/>
    </location>
</feature>
<evidence type="ECO:0000256" key="1">
    <source>
        <dbReference type="ARBA" id="ARBA00023224"/>
    </source>
</evidence>
<evidence type="ECO:0000256" key="5">
    <source>
        <dbReference type="SAM" id="Phobius"/>
    </source>
</evidence>
<dbReference type="PANTHER" id="PTHR32089">
    <property type="entry name" value="METHYL-ACCEPTING CHEMOTAXIS PROTEIN MCPB"/>
    <property type="match status" value="1"/>
</dbReference>
<gene>
    <name evidence="8" type="primary">mcp4_3</name>
    <name evidence="8" type="ORF">HDIA_1744</name>
</gene>
<evidence type="ECO:0000313" key="8">
    <source>
        <dbReference type="EMBL" id="SON55285.1"/>
    </source>
</evidence>
<proteinExistence type="inferred from homology"/>
<evidence type="ECO:0000313" key="9">
    <source>
        <dbReference type="Proteomes" id="UP000223606"/>
    </source>
</evidence>
<dbReference type="KEGG" id="hdi:HDIA_1744"/>
<dbReference type="SMART" id="SM00283">
    <property type="entry name" value="MA"/>
    <property type="match status" value="1"/>
</dbReference>
<feature type="region of interest" description="Disordered" evidence="4">
    <location>
        <begin position="191"/>
        <end position="219"/>
    </location>
</feature>
<keyword evidence="1 3" id="KW-0807">Transducer</keyword>
<accession>A0A2C9D6Z0</accession>
<dbReference type="InterPro" id="IPR004089">
    <property type="entry name" value="MCPsignal_dom"/>
</dbReference>
<feature type="transmembrane region" description="Helical" evidence="5">
    <location>
        <begin position="68"/>
        <end position="91"/>
    </location>
</feature>
<dbReference type="SUPFAM" id="SSF58104">
    <property type="entry name" value="Methyl-accepting chemotaxis protein (MCP) signaling domain"/>
    <property type="match status" value="1"/>
</dbReference>
<dbReference type="Pfam" id="PF00015">
    <property type="entry name" value="MCPsignal"/>
    <property type="match status" value="1"/>
</dbReference>
<dbReference type="Proteomes" id="UP000223606">
    <property type="component" value="Chromosome 1"/>
</dbReference>
<organism evidence="8 9">
    <name type="scientific">Hartmannibacter diazotrophicus</name>
    <dbReference type="NCBI Taxonomy" id="1482074"/>
    <lineage>
        <taxon>Bacteria</taxon>
        <taxon>Pseudomonadati</taxon>
        <taxon>Pseudomonadota</taxon>
        <taxon>Alphaproteobacteria</taxon>
        <taxon>Hyphomicrobiales</taxon>
        <taxon>Pleomorphomonadaceae</taxon>
        <taxon>Hartmannibacter</taxon>
    </lineage>
</organism>
<dbReference type="Gene3D" id="1.10.287.950">
    <property type="entry name" value="Methyl-accepting chemotaxis protein"/>
    <property type="match status" value="1"/>
</dbReference>
<dbReference type="AlphaFoldDB" id="A0A2C9D6Z0"/>
<dbReference type="PROSITE" id="PS50885">
    <property type="entry name" value="HAMP"/>
    <property type="match status" value="1"/>
</dbReference>
<evidence type="ECO:0000256" key="3">
    <source>
        <dbReference type="PROSITE-ProRule" id="PRU00284"/>
    </source>
</evidence>
<dbReference type="CDD" id="cd06225">
    <property type="entry name" value="HAMP"/>
    <property type="match status" value="1"/>
</dbReference>
<sequence>MTLSIQGRFVTMVAAAAIIMLSGTGYAFYVFRTALVAQLGDAQSAAAFVGEGVSGRIDSLIFEQMIRIAMVCLPVGVAFLALAIVLAVGLARPLARLQGGLERLSQGDLDVEVQGAERRDEIGRIARSVIGFRTKLAERAEEEVRQKAAQQSRLEEERSALMTDVAADFERTVIKVVEALSRAARTVGTNSSELRGAVGSSQAAVEEVERASEEASQSVDHVSASAEDMARSIATIGHDVDQAAAIAAKAVAEARATDAVVGRLSDSSRAIGEVVELITQIASQTNLLALNATIEAARAGAAGAGFAVVANEVKTLAEQTTRATADISAQVSSVQSVATQAEEAIRSIAATIDQISAISGTVREAVEDQTVSTRKIGENVRIANASSGRVVRNIGMLAEAMDASQAATREMETASEELTSLSGALQDQVSQFMRNIRS</sequence>
<keyword evidence="5" id="KW-0472">Membrane</keyword>
<comment type="similarity">
    <text evidence="2">Belongs to the methyl-accepting chemotaxis (MCP) protein family.</text>
</comment>
<keyword evidence="5" id="KW-1133">Transmembrane helix</keyword>
<dbReference type="GO" id="GO:0016020">
    <property type="term" value="C:membrane"/>
    <property type="evidence" value="ECO:0007669"/>
    <property type="project" value="InterPro"/>
</dbReference>
<evidence type="ECO:0000256" key="4">
    <source>
        <dbReference type="SAM" id="MobiDB-lite"/>
    </source>
</evidence>
<dbReference type="Pfam" id="PF00672">
    <property type="entry name" value="HAMP"/>
    <property type="match status" value="1"/>
</dbReference>